<evidence type="ECO:0000313" key="10">
    <source>
        <dbReference type="Proteomes" id="UP000541109"/>
    </source>
</evidence>
<feature type="modified residue" description="4-aspartylphosphate" evidence="6">
    <location>
        <position position="55"/>
    </location>
</feature>
<evidence type="ECO:0000259" key="8">
    <source>
        <dbReference type="PROSITE" id="PS50125"/>
    </source>
</evidence>
<evidence type="ECO:0000256" key="5">
    <source>
        <dbReference type="ARBA" id="ARBA00023163"/>
    </source>
</evidence>
<dbReference type="InterPro" id="IPR029787">
    <property type="entry name" value="Nucleotide_cyclase"/>
</dbReference>
<dbReference type="Proteomes" id="UP000541109">
    <property type="component" value="Unassembled WGS sequence"/>
</dbReference>
<dbReference type="GO" id="GO:0032993">
    <property type="term" value="C:protein-DNA complex"/>
    <property type="evidence" value="ECO:0007669"/>
    <property type="project" value="TreeGrafter"/>
</dbReference>
<keyword evidence="2" id="KW-0902">Two-component regulatory system</keyword>
<keyword evidence="1 6" id="KW-0597">Phosphoprotein</keyword>
<keyword evidence="10" id="KW-1185">Reference proteome</keyword>
<dbReference type="Gene3D" id="3.30.70.1230">
    <property type="entry name" value="Nucleotide cyclase"/>
    <property type="match status" value="1"/>
</dbReference>
<dbReference type="SUPFAM" id="SSF52172">
    <property type="entry name" value="CheY-like"/>
    <property type="match status" value="1"/>
</dbReference>
<protein>
    <submittedName>
        <fullName evidence="9">Response regulator</fullName>
    </submittedName>
</protein>
<dbReference type="FunFam" id="3.40.50.2300:FF:000001">
    <property type="entry name" value="DNA-binding response regulator PhoB"/>
    <property type="match status" value="1"/>
</dbReference>
<dbReference type="AlphaFoldDB" id="A0A839AA33"/>
<dbReference type="RefSeq" id="WP_182161749.1">
    <property type="nucleotide sequence ID" value="NZ_JACFXV010000031.1"/>
</dbReference>
<dbReference type="SMART" id="SM00044">
    <property type="entry name" value="CYCc"/>
    <property type="match status" value="1"/>
</dbReference>
<name>A0A839AA33_9HYPH</name>
<evidence type="ECO:0000256" key="4">
    <source>
        <dbReference type="ARBA" id="ARBA00023125"/>
    </source>
</evidence>
<dbReference type="GO" id="GO:0004016">
    <property type="term" value="F:adenylate cyclase activity"/>
    <property type="evidence" value="ECO:0007669"/>
    <property type="project" value="UniProtKB-ARBA"/>
</dbReference>
<reference evidence="9 10" key="1">
    <citation type="submission" date="2020-07" db="EMBL/GenBank/DDBJ databases">
        <title>Stappia sp., F7233, whole genome shotgun sequencing project.</title>
        <authorList>
            <person name="Jiang S."/>
            <person name="Liu Z.W."/>
            <person name="Du Z.J."/>
        </authorList>
    </citation>
    <scope>NUCLEOTIDE SEQUENCE [LARGE SCALE GENOMIC DNA]</scope>
    <source>
        <strain evidence="9 10">F7233</strain>
    </source>
</reference>
<feature type="domain" description="Response regulatory" evidence="7">
    <location>
        <begin position="6"/>
        <end position="122"/>
    </location>
</feature>
<evidence type="ECO:0000313" key="9">
    <source>
        <dbReference type="EMBL" id="MBA5775884.1"/>
    </source>
</evidence>
<comment type="caution">
    <text evidence="9">The sequence shown here is derived from an EMBL/GenBank/DDBJ whole genome shotgun (WGS) entry which is preliminary data.</text>
</comment>
<dbReference type="InterPro" id="IPR039420">
    <property type="entry name" value="WalR-like"/>
</dbReference>
<proteinExistence type="predicted"/>
<dbReference type="PROSITE" id="PS50125">
    <property type="entry name" value="GUANYLATE_CYCLASE_2"/>
    <property type="match status" value="1"/>
</dbReference>
<dbReference type="GO" id="GO:0006355">
    <property type="term" value="P:regulation of DNA-templated transcription"/>
    <property type="evidence" value="ECO:0007669"/>
    <property type="project" value="TreeGrafter"/>
</dbReference>
<organism evidence="9 10">
    <name type="scientific">Stappia albiluteola</name>
    <dbReference type="NCBI Taxonomy" id="2758565"/>
    <lineage>
        <taxon>Bacteria</taxon>
        <taxon>Pseudomonadati</taxon>
        <taxon>Pseudomonadota</taxon>
        <taxon>Alphaproteobacteria</taxon>
        <taxon>Hyphomicrobiales</taxon>
        <taxon>Stappiaceae</taxon>
        <taxon>Stappia</taxon>
    </lineage>
</organism>
<dbReference type="Pfam" id="PF00072">
    <property type="entry name" value="Response_reg"/>
    <property type="match status" value="1"/>
</dbReference>
<dbReference type="InterPro" id="IPR011006">
    <property type="entry name" value="CheY-like_superfamily"/>
</dbReference>
<dbReference type="GO" id="GO:0009190">
    <property type="term" value="P:cyclic nucleotide biosynthetic process"/>
    <property type="evidence" value="ECO:0007669"/>
    <property type="project" value="InterPro"/>
</dbReference>
<keyword evidence="3" id="KW-0805">Transcription regulation</keyword>
<keyword evidence="5" id="KW-0804">Transcription</keyword>
<evidence type="ECO:0000256" key="6">
    <source>
        <dbReference type="PROSITE-ProRule" id="PRU00169"/>
    </source>
</evidence>
<dbReference type="GO" id="GO:0000156">
    <property type="term" value="F:phosphorelay response regulator activity"/>
    <property type="evidence" value="ECO:0007669"/>
    <property type="project" value="TreeGrafter"/>
</dbReference>
<dbReference type="Pfam" id="PF00211">
    <property type="entry name" value="Guanylate_cyc"/>
    <property type="match status" value="1"/>
</dbReference>
<evidence type="ECO:0000259" key="7">
    <source>
        <dbReference type="PROSITE" id="PS50110"/>
    </source>
</evidence>
<dbReference type="PROSITE" id="PS50110">
    <property type="entry name" value="RESPONSE_REGULATORY"/>
    <property type="match status" value="1"/>
</dbReference>
<dbReference type="InterPro" id="IPR001789">
    <property type="entry name" value="Sig_transdc_resp-reg_receiver"/>
</dbReference>
<dbReference type="SUPFAM" id="SSF55073">
    <property type="entry name" value="Nucleotide cyclase"/>
    <property type="match status" value="1"/>
</dbReference>
<dbReference type="PANTHER" id="PTHR48111:SF1">
    <property type="entry name" value="TWO-COMPONENT RESPONSE REGULATOR ORR33"/>
    <property type="match status" value="1"/>
</dbReference>
<dbReference type="GO" id="GO:0005829">
    <property type="term" value="C:cytosol"/>
    <property type="evidence" value="ECO:0007669"/>
    <property type="project" value="TreeGrafter"/>
</dbReference>
<keyword evidence="4" id="KW-0238">DNA-binding</keyword>
<gene>
    <name evidence="9" type="ORF">H2509_01950</name>
</gene>
<dbReference type="Gene3D" id="3.40.50.2300">
    <property type="match status" value="1"/>
</dbReference>
<dbReference type="EMBL" id="JACFXV010000031">
    <property type="protein sequence ID" value="MBA5775884.1"/>
    <property type="molecule type" value="Genomic_DNA"/>
</dbReference>
<dbReference type="SMART" id="SM00448">
    <property type="entry name" value="REC"/>
    <property type="match status" value="1"/>
</dbReference>
<dbReference type="CDD" id="cd07302">
    <property type="entry name" value="CHD"/>
    <property type="match status" value="1"/>
</dbReference>
<dbReference type="PANTHER" id="PTHR48111">
    <property type="entry name" value="REGULATOR OF RPOS"/>
    <property type="match status" value="1"/>
</dbReference>
<dbReference type="CDD" id="cd17538">
    <property type="entry name" value="REC_D1_PleD-like"/>
    <property type="match status" value="1"/>
</dbReference>
<evidence type="ECO:0000256" key="1">
    <source>
        <dbReference type="ARBA" id="ARBA00022553"/>
    </source>
</evidence>
<sequence length="371" mass="40463">MHSPARILIVDDNEANRDIIRARLSAHGYDLMQAADGEEALAQARGHLPDLILLDVMMPKIDGIEVCRRLKADPDLPFMPIILVTAKADTRDVVAGLEAGADEYLTKPIDHTALVARVKSVLRLKALHDQVAEQAAELAAWNRTLKERVDRQVAEIERMGRLKRFLSPQIAGLVLADGQERLLESHRRDVTVVFCDLRGFTGFAEVAEPEEVMAVLGAYHESLGAFIHKYEGTLAHFAGDGAMVLFNDPVPCADPCERAARMAVDVRREVSSLVGEWRQFGHDLGFGVGIAHGYATLGCIGFEGRQDYSAVGTVVNLAARLCSAAESGQILVDSRVRVAIDSLADTDPAGDIALKGMRRRVSAFLLQGLRN</sequence>
<evidence type="ECO:0000256" key="2">
    <source>
        <dbReference type="ARBA" id="ARBA00023012"/>
    </source>
</evidence>
<evidence type="ECO:0000256" key="3">
    <source>
        <dbReference type="ARBA" id="ARBA00023015"/>
    </source>
</evidence>
<accession>A0A839AA33</accession>
<dbReference type="GO" id="GO:0000976">
    <property type="term" value="F:transcription cis-regulatory region binding"/>
    <property type="evidence" value="ECO:0007669"/>
    <property type="project" value="TreeGrafter"/>
</dbReference>
<feature type="domain" description="Guanylate cyclase" evidence="8">
    <location>
        <begin position="191"/>
        <end position="322"/>
    </location>
</feature>
<dbReference type="InterPro" id="IPR001054">
    <property type="entry name" value="A/G_cyclase"/>
</dbReference>